<proteinExistence type="predicted"/>
<protein>
    <submittedName>
        <fullName evidence="2">Uncharacterized protein</fullName>
    </submittedName>
</protein>
<gene>
    <name evidence="2" type="ORF">DPMN_030538</name>
</gene>
<feature type="region of interest" description="Disordered" evidence="1">
    <location>
        <begin position="340"/>
        <end position="418"/>
    </location>
</feature>
<dbReference type="Proteomes" id="UP000828390">
    <property type="component" value="Unassembled WGS sequence"/>
</dbReference>
<sequence>MSSYKRASIYPSKGQCQNLTPLLGEARSGSDRHHLSHNIMPFKCLLQSAGSVAPIMSLLTIFQLASGLAGVLPGLVERAVPLASGCVLLQLKSAQALATLLSRGTFYLGKVAVRALSPSNMRTVHGYIAGIPESQDLMELQTSLSFKPAISISDILITNLERVEPYRPAPPGFPRLVKISFLASVPVPNKILVKDTSITLDIRPCPVTPARCFNCQGFGHIASRGKCSNTTSCCRCAGATCQRRCTNKFRLCANCGGQHSASYQGCPSYKKAIHIATYANFYGVTWSEAESRLLAPDTVSHSVGALNTIITTGSASSPKHASPGSISPQAGRTCTIVEGLVGKSTPPQPINRESPPKVTFAEPATKHTPDLCTTPPVSPIQGDPPTQRRPPVATRGSSPSTTLTDGASDTTCSGPTLSDDSMFDITGRDSLVSVHSSILENLSISGICEIEEEPRVSVPPNRPRMVDSQTSPMSSPSDNTSRRNSFAGDSFIKIKGPPATGPTYRKIYLSELADLVAEIIKDQKRPTGSRIISYIYNKIDSRFKNCRESITKVIPPDKILTYKIHSGTGDPPIVVADPGCPPPASGTRPANKKHVRLARTPAKLKGACAGHKLGVKSPHHSINQIKRKLISHHYGQ</sequence>
<feature type="compositionally biased region" description="Polar residues" evidence="1">
    <location>
        <begin position="467"/>
        <end position="484"/>
    </location>
</feature>
<feature type="compositionally biased region" description="Polar residues" evidence="1">
    <location>
        <begin position="395"/>
        <end position="418"/>
    </location>
</feature>
<dbReference type="AlphaFoldDB" id="A0A9D4LYC1"/>
<keyword evidence="3" id="KW-1185">Reference proteome</keyword>
<evidence type="ECO:0000313" key="2">
    <source>
        <dbReference type="EMBL" id="KAH3867412.1"/>
    </source>
</evidence>
<reference evidence="2" key="2">
    <citation type="submission" date="2020-11" db="EMBL/GenBank/DDBJ databases">
        <authorList>
            <person name="McCartney M.A."/>
            <person name="Auch B."/>
            <person name="Kono T."/>
            <person name="Mallez S."/>
            <person name="Becker A."/>
            <person name="Gohl D.M."/>
            <person name="Silverstein K.A.T."/>
            <person name="Koren S."/>
            <person name="Bechman K.B."/>
            <person name="Herman A."/>
            <person name="Abrahante J.E."/>
            <person name="Garbe J."/>
        </authorList>
    </citation>
    <scope>NUCLEOTIDE SEQUENCE</scope>
    <source>
        <strain evidence="2">Duluth1</strain>
        <tissue evidence="2">Whole animal</tissue>
    </source>
</reference>
<accession>A0A9D4LYC1</accession>
<name>A0A9D4LYC1_DREPO</name>
<comment type="caution">
    <text evidence="2">The sequence shown here is derived from an EMBL/GenBank/DDBJ whole genome shotgun (WGS) entry which is preliminary data.</text>
</comment>
<reference evidence="2" key="1">
    <citation type="journal article" date="2019" name="bioRxiv">
        <title>The Genome of the Zebra Mussel, Dreissena polymorpha: A Resource for Invasive Species Research.</title>
        <authorList>
            <person name="McCartney M.A."/>
            <person name="Auch B."/>
            <person name="Kono T."/>
            <person name="Mallez S."/>
            <person name="Zhang Y."/>
            <person name="Obille A."/>
            <person name="Becker A."/>
            <person name="Abrahante J.E."/>
            <person name="Garbe J."/>
            <person name="Badalamenti J.P."/>
            <person name="Herman A."/>
            <person name="Mangelson H."/>
            <person name="Liachko I."/>
            <person name="Sullivan S."/>
            <person name="Sone E.D."/>
            <person name="Koren S."/>
            <person name="Silverstein K.A.T."/>
            <person name="Beckman K.B."/>
            <person name="Gohl D.M."/>
        </authorList>
    </citation>
    <scope>NUCLEOTIDE SEQUENCE</scope>
    <source>
        <strain evidence="2">Duluth1</strain>
        <tissue evidence="2">Whole animal</tissue>
    </source>
</reference>
<organism evidence="2 3">
    <name type="scientific">Dreissena polymorpha</name>
    <name type="common">Zebra mussel</name>
    <name type="synonym">Mytilus polymorpha</name>
    <dbReference type="NCBI Taxonomy" id="45954"/>
    <lineage>
        <taxon>Eukaryota</taxon>
        <taxon>Metazoa</taxon>
        <taxon>Spiralia</taxon>
        <taxon>Lophotrochozoa</taxon>
        <taxon>Mollusca</taxon>
        <taxon>Bivalvia</taxon>
        <taxon>Autobranchia</taxon>
        <taxon>Heteroconchia</taxon>
        <taxon>Euheterodonta</taxon>
        <taxon>Imparidentia</taxon>
        <taxon>Neoheterodontei</taxon>
        <taxon>Myida</taxon>
        <taxon>Dreissenoidea</taxon>
        <taxon>Dreissenidae</taxon>
        <taxon>Dreissena</taxon>
    </lineage>
</organism>
<feature type="region of interest" description="Disordered" evidence="1">
    <location>
        <begin position="454"/>
        <end position="494"/>
    </location>
</feature>
<dbReference type="EMBL" id="JAIWYP010000002">
    <property type="protein sequence ID" value="KAH3867412.1"/>
    <property type="molecule type" value="Genomic_DNA"/>
</dbReference>
<evidence type="ECO:0000313" key="3">
    <source>
        <dbReference type="Proteomes" id="UP000828390"/>
    </source>
</evidence>
<evidence type="ECO:0000256" key="1">
    <source>
        <dbReference type="SAM" id="MobiDB-lite"/>
    </source>
</evidence>